<comment type="caution">
    <text evidence="1">The sequence shown here is derived from an EMBL/GenBank/DDBJ whole genome shotgun (WGS) entry which is preliminary data.</text>
</comment>
<reference evidence="1 2" key="1">
    <citation type="submission" date="2018-08" db="EMBL/GenBank/DDBJ databases">
        <title>Draft genome of the lignicolous fungus Coniochaeta pulveracea.</title>
        <authorList>
            <person name="Borstlap C.J."/>
            <person name="De Witt R.N."/>
            <person name="Botha A."/>
            <person name="Volschenk H."/>
        </authorList>
    </citation>
    <scope>NUCLEOTIDE SEQUENCE [LARGE SCALE GENOMIC DNA]</scope>
    <source>
        <strain evidence="1 2">CAB683</strain>
    </source>
</reference>
<organism evidence="1 2">
    <name type="scientific">Coniochaeta pulveracea</name>
    <dbReference type="NCBI Taxonomy" id="177199"/>
    <lineage>
        <taxon>Eukaryota</taxon>
        <taxon>Fungi</taxon>
        <taxon>Dikarya</taxon>
        <taxon>Ascomycota</taxon>
        <taxon>Pezizomycotina</taxon>
        <taxon>Sordariomycetes</taxon>
        <taxon>Sordariomycetidae</taxon>
        <taxon>Coniochaetales</taxon>
        <taxon>Coniochaetaceae</taxon>
        <taxon>Coniochaeta</taxon>
    </lineage>
</organism>
<accession>A0A420YLH1</accession>
<gene>
    <name evidence="1" type="ORF">DL546_009656</name>
</gene>
<name>A0A420YLH1_9PEZI</name>
<dbReference type="Proteomes" id="UP000275385">
    <property type="component" value="Unassembled WGS sequence"/>
</dbReference>
<keyword evidence="2" id="KW-1185">Reference proteome</keyword>
<evidence type="ECO:0000313" key="2">
    <source>
        <dbReference type="Proteomes" id="UP000275385"/>
    </source>
</evidence>
<evidence type="ECO:0000313" key="1">
    <source>
        <dbReference type="EMBL" id="RKU48718.1"/>
    </source>
</evidence>
<dbReference type="EMBL" id="QVQW01000004">
    <property type="protein sequence ID" value="RKU48718.1"/>
    <property type="molecule type" value="Genomic_DNA"/>
</dbReference>
<sequence>MTDKQRHPDKALQLLRCSRHAQLVKLTEAHGVVIGGTLIMLICPWCPPIVIGWPLQREMVVTHGILVISRAWPKQILLIFRAAR</sequence>
<protein>
    <submittedName>
        <fullName evidence="1">Uncharacterized protein</fullName>
    </submittedName>
</protein>
<dbReference type="AlphaFoldDB" id="A0A420YLH1"/>
<proteinExistence type="predicted"/>